<evidence type="ECO:0000256" key="1">
    <source>
        <dbReference type="SAM" id="Phobius"/>
    </source>
</evidence>
<feature type="transmembrane region" description="Helical" evidence="1">
    <location>
        <begin position="6"/>
        <end position="24"/>
    </location>
</feature>
<evidence type="ECO:0008006" key="3">
    <source>
        <dbReference type="Google" id="ProtNLM"/>
    </source>
</evidence>
<dbReference type="KEGG" id="app:CAP2UW1_4115"/>
<evidence type="ECO:0000313" key="2">
    <source>
        <dbReference type="EMBL" id="ACV37357.1"/>
    </source>
</evidence>
<reference evidence="2" key="2">
    <citation type="submission" date="2009-09" db="EMBL/GenBank/DDBJ databases">
        <title>Complete sequence of chromosome of Candidatus Accumulibacter phosphatis clade IIA str. UW-1.</title>
        <authorList>
            <consortium name="US DOE Joint Genome Institute"/>
            <person name="Martin H.G."/>
            <person name="Ivanova N."/>
            <person name="Kunin V."/>
            <person name="Warnecke F."/>
            <person name="Barry K."/>
            <person name="He S."/>
            <person name="Salamov A."/>
            <person name="Szeto E."/>
            <person name="Dalin E."/>
            <person name="Pangilinan J.L."/>
            <person name="Lapidus A."/>
            <person name="Lowry S."/>
            <person name="Kyrpides N.C."/>
            <person name="McMahon K.D."/>
            <person name="Hugenholtz P."/>
        </authorList>
    </citation>
    <scope>NUCLEOTIDE SEQUENCE [LARGE SCALE GENOMIC DNA]</scope>
    <source>
        <strain evidence="2">UW-1</strain>
    </source>
</reference>
<gene>
    <name evidence="2" type="ordered locus">CAP2UW1_4115</name>
</gene>
<dbReference type="AlphaFoldDB" id="C7RNH1"/>
<dbReference type="eggNOG" id="COG3308">
    <property type="taxonomic scope" value="Bacteria"/>
</dbReference>
<name>C7RNH1_ACCRE</name>
<dbReference type="HOGENOM" id="CLU_122357_0_1_4"/>
<dbReference type="InterPro" id="IPR018643">
    <property type="entry name" value="DUF2069_membrane"/>
</dbReference>
<dbReference type="STRING" id="522306.CAP2UW1_4115"/>
<feature type="transmembrane region" description="Helical" evidence="1">
    <location>
        <begin position="36"/>
        <end position="53"/>
    </location>
</feature>
<keyword evidence="1" id="KW-0812">Transmembrane</keyword>
<feature type="transmembrane region" description="Helical" evidence="1">
    <location>
        <begin position="88"/>
        <end position="109"/>
    </location>
</feature>
<keyword evidence="1" id="KW-1133">Transmembrane helix</keyword>
<organism evidence="2">
    <name type="scientific">Accumulibacter regalis</name>
    <dbReference type="NCBI Taxonomy" id="522306"/>
    <lineage>
        <taxon>Bacteria</taxon>
        <taxon>Pseudomonadati</taxon>
        <taxon>Pseudomonadota</taxon>
        <taxon>Betaproteobacteria</taxon>
        <taxon>Candidatus Accumulibacter</taxon>
    </lineage>
</organism>
<sequence precursor="true">MIIRSLYLAACSSLIGLIFLCLAWELRLAPVQTGGSWLALKCLPLLAPLFGILNGRRYSYQWASMLILLYFTEGVVRATTEKGLSQWLAVAETVLSLVFFCAAVGYARLNRPAAS</sequence>
<dbReference type="EMBL" id="CP001715">
    <property type="protein sequence ID" value="ACV37357.1"/>
    <property type="molecule type" value="Genomic_DNA"/>
</dbReference>
<proteinExistence type="predicted"/>
<dbReference type="Pfam" id="PF09842">
    <property type="entry name" value="DUF2069"/>
    <property type="match status" value="1"/>
</dbReference>
<reference evidence="2" key="1">
    <citation type="submission" date="2009-08" db="EMBL/GenBank/DDBJ databases">
        <authorList>
            <consortium name="US DOE Joint Genome Institute"/>
            <person name="Lucas S."/>
            <person name="Copeland A."/>
            <person name="Lapidus A."/>
            <person name="Glavina del Rio T."/>
            <person name="Dalin E."/>
            <person name="Tice H."/>
            <person name="Bruce D."/>
            <person name="Barry K."/>
            <person name="Pitluck S."/>
            <person name="Lowry S."/>
            <person name="Larimer F."/>
            <person name="Land M."/>
            <person name="Hauser L."/>
            <person name="Kyrpides N."/>
            <person name="Ivanova N."/>
            <person name="McMahon K.D."/>
            <person name="Hugenholtz P."/>
        </authorList>
    </citation>
    <scope>NUCLEOTIDE SEQUENCE</scope>
    <source>
        <strain evidence="2">UW-1</strain>
    </source>
</reference>
<accession>C7RNH1</accession>
<keyword evidence="1" id="KW-0472">Membrane</keyword>
<protein>
    <recommendedName>
        <fullName evidence="3">Transmembrane protein</fullName>
    </recommendedName>
</protein>